<reference evidence="1 2" key="1">
    <citation type="submission" date="2018-09" db="EMBL/GenBank/DDBJ databases">
        <title>A high-quality reference genome of wild soybean provides a powerful tool to mine soybean genomes.</title>
        <authorList>
            <person name="Xie M."/>
            <person name="Chung C.Y.L."/>
            <person name="Li M.-W."/>
            <person name="Wong F.-L."/>
            <person name="Chan T.-F."/>
            <person name="Lam H.-M."/>
        </authorList>
    </citation>
    <scope>NUCLEOTIDE SEQUENCE [LARGE SCALE GENOMIC DNA]</scope>
    <source>
        <strain evidence="2">cv. W05</strain>
        <tissue evidence="1">Hypocotyl of etiolated seedlings</tissue>
    </source>
</reference>
<proteinExistence type="predicted"/>
<dbReference type="AlphaFoldDB" id="A0A445H2N0"/>
<accession>A0A445H2N0</accession>
<dbReference type="Proteomes" id="UP000289340">
    <property type="component" value="Chromosome 14"/>
</dbReference>
<dbReference type="EMBL" id="QZWG01000014">
    <property type="protein sequence ID" value="RZB67867.1"/>
    <property type="molecule type" value="Genomic_DNA"/>
</dbReference>
<evidence type="ECO:0000313" key="1">
    <source>
        <dbReference type="EMBL" id="RZB67867.1"/>
    </source>
</evidence>
<organism evidence="1 2">
    <name type="scientific">Glycine soja</name>
    <name type="common">Wild soybean</name>
    <dbReference type="NCBI Taxonomy" id="3848"/>
    <lineage>
        <taxon>Eukaryota</taxon>
        <taxon>Viridiplantae</taxon>
        <taxon>Streptophyta</taxon>
        <taxon>Embryophyta</taxon>
        <taxon>Tracheophyta</taxon>
        <taxon>Spermatophyta</taxon>
        <taxon>Magnoliopsida</taxon>
        <taxon>eudicotyledons</taxon>
        <taxon>Gunneridae</taxon>
        <taxon>Pentapetalae</taxon>
        <taxon>rosids</taxon>
        <taxon>fabids</taxon>
        <taxon>Fabales</taxon>
        <taxon>Fabaceae</taxon>
        <taxon>Papilionoideae</taxon>
        <taxon>50 kb inversion clade</taxon>
        <taxon>NPAAA clade</taxon>
        <taxon>indigoferoid/millettioid clade</taxon>
        <taxon>Phaseoleae</taxon>
        <taxon>Glycine</taxon>
        <taxon>Glycine subgen. Soja</taxon>
    </lineage>
</organism>
<comment type="caution">
    <text evidence="1">The sequence shown here is derived from an EMBL/GenBank/DDBJ whole genome shotgun (WGS) entry which is preliminary data.</text>
</comment>
<keyword evidence="2" id="KW-1185">Reference proteome</keyword>
<gene>
    <name evidence="1" type="ORF">D0Y65_037943</name>
</gene>
<protein>
    <submittedName>
        <fullName evidence="1">Uncharacterized protein</fullName>
    </submittedName>
</protein>
<evidence type="ECO:0000313" key="2">
    <source>
        <dbReference type="Proteomes" id="UP000289340"/>
    </source>
</evidence>
<name>A0A445H2N0_GLYSO</name>
<sequence length="101" mass="11754">MAHACAEESRRENAREKARERIRIRYFLSQMSGSAKKLTLSTLLFFCTQQTKPSAVKWRASQVRHYDLLEELYGSHRATGLVECIPRQIHQAMDRGNVKFI</sequence>